<comment type="subcellular location">
    <subcellularLocation>
        <location evidence="1">Secreted</location>
    </subcellularLocation>
</comment>
<gene>
    <name evidence="9" type="ORF">LTR77_004176</name>
</gene>
<accession>A0AAV9PC23</accession>
<dbReference type="GeneID" id="89925522"/>
<dbReference type="SUPFAM" id="SSF51182">
    <property type="entry name" value="RmlC-like cupins"/>
    <property type="match status" value="1"/>
</dbReference>
<dbReference type="InterPro" id="IPR014710">
    <property type="entry name" value="RmlC-like_jellyroll"/>
</dbReference>
<feature type="signal peptide" evidence="7">
    <location>
        <begin position="1"/>
        <end position="17"/>
    </location>
</feature>
<sequence length="265" mass="27925">MHPSLLPIALYALAASAAPAPAPAPYPLHRRDQNSSANNQALISALELAPTAKDRLALLTPSDFLYDFASPPPGDAITTGLGGRTVKADSKLFPALIGTGVSMTLGFIGPCGFNTPHVHPRSSQINVVVEGQLKTQFIAENGVDAVENTLGKWQMTVFPQGAVHTEWNPTCDPAVFVAGFASEDPGVQQSTQTLFKLDDDVVRAELGVETLNGESIEQFRDQLPENVALFVEECLARCDIEADPAPNQGGPSEGGPWSAPSSALA</sequence>
<dbReference type="Pfam" id="PF00190">
    <property type="entry name" value="Cupin_1"/>
    <property type="match status" value="1"/>
</dbReference>
<evidence type="ECO:0000256" key="4">
    <source>
        <dbReference type="ARBA" id="ARBA00022723"/>
    </source>
</evidence>
<keyword evidence="5" id="KW-0464">Manganese</keyword>
<evidence type="ECO:0000256" key="3">
    <source>
        <dbReference type="ARBA" id="ARBA00022525"/>
    </source>
</evidence>
<dbReference type="GO" id="GO:0030145">
    <property type="term" value="F:manganese ion binding"/>
    <property type="evidence" value="ECO:0007669"/>
    <property type="project" value="InterPro"/>
</dbReference>
<dbReference type="AlphaFoldDB" id="A0AAV9PC23"/>
<evidence type="ECO:0000256" key="1">
    <source>
        <dbReference type="ARBA" id="ARBA00004613"/>
    </source>
</evidence>
<dbReference type="EMBL" id="JAVRRT010000006">
    <property type="protein sequence ID" value="KAK5171032.1"/>
    <property type="molecule type" value="Genomic_DNA"/>
</dbReference>
<keyword evidence="3" id="KW-0964">Secreted</keyword>
<keyword evidence="7" id="KW-0732">Signal</keyword>
<feature type="region of interest" description="Disordered" evidence="6">
    <location>
        <begin position="242"/>
        <end position="265"/>
    </location>
</feature>
<dbReference type="SMART" id="SM00835">
    <property type="entry name" value="Cupin_1"/>
    <property type="match status" value="1"/>
</dbReference>
<dbReference type="GO" id="GO:0005576">
    <property type="term" value="C:extracellular region"/>
    <property type="evidence" value="ECO:0007669"/>
    <property type="project" value="UniProtKB-SubCell"/>
</dbReference>
<dbReference type="InterPro" id="IPR006045">
    <property type="entry name" value="Cupin_1"/>
</dbReference>
<dbReference type="PRINTS" id="PR00325">
    <property type="entry name" value="GERMIN"/>
</dbReference>
<proteinExistence type="inferred from homology"/>
<protein>
    <recommendedName>
        <fullName evidence="8">Cupin type-1 domain-containing protein</fullName>
    </recommendedName>
</protein>
<evidence type="ECO:0000313" key="9">
    <source>
        <dbReference type="EMBL" id="KAK5171032.1"/>
    </source>
</evidence>
<dbReference type="RefSeq" id="XP_064660060.1">
    <property type="nucleotide sequence ID" value="XM_064801430.1"/>
</dbReference>
<dbReference type="Proteomes" id="UP001337655">
    <property type="component" value="Unassembled WGS sequence"/>
</dbReference>
<feature type="chain" id="PRO_5043967661" description="Cupin type-1 domain-containing protein" evidence="7">
    <location>
        <begin position="18"/>
        <end position="265"/>
    </location>
</feature>
<keyword evidence="4" id="KW-0479">Metal-binding</keyword>
<evidence type="ECO:0000256" key="6">
    <source>
        <dbReference type="SAM" id="MobiDB-lite"/>
    </source>
</evidence>
<organism evidence="9 10">
    <name type="scientific">Saxophila tyrrhenica</name>
    <dbReference type="NCBI Taxonomy" id="1690608"/>
    <lineage>
        <taxon>Eukaryota</taxon>
        <taxon>Fungi</taxon>
        <taxon>Dikarya</taxon>
        <taxon>Ascomycota</taxon>
        <taxon>Pezizomycotina</taxon>
        <taxon>Dothideomycetes</taxon>
        <taxon>Dothideomycetidae</taxon>
        <taxon>Mycosphaerellales</taxon>
        <taxon>Extremaceae</taxon>
        <taxon>Saxophila</taxon>
    </lineage>
</organism>
<evidence type="ECO:0000256" key="2">
    <source>
        <dbReference type="ARBA" id="ARBA00007456"/>
    </source>
</evidence>
<dbReference type="Gene3D" id="2.60.120.10">
    <property type="entry name" value="Jelly Rolls"/>
    <property type="match status" value="1"/>
</dbReference>
<evidence type="ECO:0000256" key="5">
    <source>
        <dbReference type="ARBA" id="ARBA00023211"/>
    </source>
</evidence>
<dbReference type="CDD" id="cd02241">
    <property type="entry name" value="cupin_OxOx"/>
    <property type="match status" value="1"/>
</dbReference>
<name>A0AAV9PC23_9PEZI</name>
<feature type="domain" description="Cupin type-1" evidence="8">
    <location>
        <begin position="66"/>
        <end position="217"/>
    </location>
</feature>
<dbReference type="InterPro" id="IPR001929">
    <property type="entry name" value="Germin"/>
</dbReference>
<comment type="similarity">
    <text evidence="2">Belongs to the germin family.</text>
</comment>
<reference evidence="9 10" key="1">
    <citation type="submission" date="2023-08" db="EMBL/GenBank/DDBJ databases">
        <title>Black Yeasts Isolated from many extreme environments.</title>
        <authorList>
            <person name="Coleine C."/>
            <person name="Stajich J.E."/>
            <person name="Selbmann L."/>
        </authorList>
    </citation>
    <scope>NUCLEOTIDE SEQUENCE [LARGE SCALE GENOMIC DNA]</scope>
    <source>
        <strain evidence="9 10">CCFEE 5935</strain>
    </source>
</reference>
<keyword evidence="10" id="KW-1185">Reference proteome</keyword>
<evidence type="ECO:0000313" key="10">
    <source>
        <dbReference type="Proteomes" id="UP001337655"/>
    </source>
</evidence>
<evidence type="ECO:0000259" key="8">
    <source>
        <dbReference type="SMART" id="SM00835"/>
    </source>
</evidence>
<evidence type="ECO:0000256" key="7">
    <source>
        <dbReference type="SAM" id="SignalP"/>
    </source>
</evidence>
<dbReference type="InterPro" id="IPR011051">
    <property type="entry name" value="RmlC_Cupin_sf"/>
</dbReference>
<dbReference type="PANTHER" id="PTHR31238">
    <property type="entry name" value="GERMIN-LIKE PROTEIN SUBFAMILY 3 MEMBER 3"/>
    <property type="match status" value="1"/>
</dbReference>
<comment type="caution">
    <text evidence="9">The sequence shown here is derived from an EMBL/GenBank/DDBJ whole genome shotgun (WGS) entry which is preliminary data.</text>
</comment>